<evidence type="ECO:0000313" key="3">
    <source>
        <dbReference type="Proteomes" id="UP000235392"/>
    </source>
</evidence>
<reference evidence="2 3" key="1">
    <citation type="submission" date="2017-11" db="EMBL/GenBank/DDBJ databases">
        <title>De novo assembly and phasing of dikaryotic genomes from two isolates of Puccinia coronata f. sp. avenae, the causal agent of oat crown rust.</title>
        <authorList>
            <person name="Miller M.E."/>
            <person name="Zhang Y."/>
            <person name="Omidvar V."/>
            <person name="Sperschneider J."/>
            <person name="Schwessinger B."/>
            <person name="Raley C."/>
            <person name="Palmer J.M."/>
            <person name="Garnica D."/>
            <person name="Upadhyaya N."/>
            <person name="Rathjen J."/>
            <person name="Taylor J.M."/>
            <person name="Park R.F."/>
            <person name="Dodds P.N."/>
            <person name="Hirsch C.D."/>
            <person name="Kianian S.F."/>
            <person name="Figueroa M."/>
        </authorList>
    </citation>
    <scope>NUCLEOTIDE SEQUENCE [LARGE SCALE GENOMIC DNA]</scope>
    <source>
        <strain evidence="2">12SD80</strain>
    </source>
</reference>
<feature type="compositionally biased region" description="Low complexity" evidence="1">
    <location>
        <begin position="88"/>
        <end position="106"/>
    </location>
</feature>
<evidence type="ECO:0000256" key="1">
    <source>
        <dbReference type="SAM" id="MobiDB-lite"/>
    </source>
</evidence>
<dbReference type="AlphaFoldDB" id="A0A2N5TZ56"/>
<organism evidence="2 3">
    <name type="scientific">Puccinia coronata f. sp. avenae</name>
    <dbReference type="NCBI Taxonomy" id="200324"/>
    <lineage>
        <taxon>Eukaryota</taxon>
        <taxon>Fungi</taxon>
        <taxon>Dikarya</taxon>
        <taxon>Basidiomycota</taxon>
        <taxon>Pucciniomycotina</taxon>
        <taxon>Pucciniomycetes</taxon>
        <taxon>Pucciniales</taxon>
        <taxon>Pucciniaceae</taxon>
        <taxon>Puccinia</taxon>
    </lineage>
</organism>
<gene>
    <name evidence="2" type="ORF">PCASD_13372</name>
</gene>
<proteinExistence type="predicted"/>
<evidence type="ECO:0000313" key="2">
    <source>
        <dbReference type="EMBL" id="PLW30795.1"/>
    </source>
</evidence>
<comment type="caution">
    <text evidence="2">The sequence shown here is derived from an EMBL/GenBank/DDBJ whole genome shotgun (WGS) entry which is preliminary data.</text>
</comment>
<sequence>MGFITLPVRKPSGSIIRICYSIGSELTLERSPPGELQVLQGGVLPENSKFSKEESSRRTSSSPRRSELQVLRGGVLPENFKLSKEQSSRITSSSPRKSPPGELGELLLRELEVLRENSSSESFKLSKEESSWRTPPRRALSSPRRSPPGELLLGEL</sequence>
<dbReference type="Proteomes" id="UP000235392">
    <property type="component" value="Unassembled WGS sequence"/>
</dbReference>
<name>A0A2N5TZ56_9BASI</name>
<protein>
    <submittedName>
        <fullName evidence="2">Uncharacterized protein</fullName>
    </submittedName>
</protein>
<dbReference type="EMBL" id="PGCI01000286">
    <property type="protein sequence ID" value="PLW30795.1"/>
    <property type="molecule type" value="Genomic_DNA"/>
</dbReference>
<accession>A0A2N5TZ56</accession>
<feature type="compositionally biased region" description="Low complexity" evidence="1">
    <location>
        <begin position="133"/>
        <end position="144"/>
    </location>
</feature>
<feature type="region of interest" description="Disordered" evidence="1">
    <location>
        <begin position="31"/>
        <end position="156"/>
    </location>
</feature>